<dbReference type="Gene3D" id="3.20.20.450">
    <property type="entry name" value="EAL domain"/>
    <property type="match status" value="1"/>
</dbReference>
<reference evidence="4 5" key="1">
    <citation type="submission" date="2015-11" db="EMBL/GenBank/DDBJ databases">
        <title>Whole-Genome Sequence of Candidatus Oderbacter manganicum from the National Park Lower Oder Valley, Germany.</title>
        <authorList>
            <person name="Braun B."/>
            <person name="Liere K."/>
            <person name="Szewzyk U."/>
        </authorList>
    </citation>
    <scope>NUCLEOTIDE SEQUENCE [LARGE SCALE GENOMIC DNA]</scope>
    <source>
        <strain evidence="4 5">OTSz_A_272</strain>
    </source>
</reference>
<dbReference type="InterPro" id="IPR043128">
    <property type="entry name" value="Rev_trsase/Diguanyl_cyclase"/>
</dbReference>
<dbReference type="SUPFAM" id="SSF141868">
    <property type="entry name" value="EAL domain-like"/>
    <property type="match status" value="1"/>
</dbReference>
<dbReference type="PROSITE" id="PS50883">
    <property type="entry name" value="EAL"/>
    <property type="match status" value="1"/>
</dbReference>
<feature type="domain" description="EAL" evidence="2">
    <location>
        <begin position="497"/>
        <end position="746"/>
    </location>
</feature>
<dbReference type="SMART" id="SM00052">
    <property type="entry name" value="EAL"/>
    <property type="match status" value="1"/>
</dbReference>
<dbReference type="PANTHER" id="PTHR44757:SF2">
    <property type="entry name" value="BIOFILM ARCHITECTURE MAINTENANCE PROTEIN MBAA"/>
    <property type="match status" value="1"/>
</dbReference>
<evidence type="ECO:0008006" key="6">
    <source>
        <dbReference type="Google" id="ProtNLM"/>
    </source>
</evidence>
<dbReference type="RefSeq" id="WP_066773219.1">
    <property type="nucleotide sequence ID" value="NZ_CP013244.1"/>
</dbReference>
<dbReference type="InterPro" id="IPR035919">
    <property type="entry name" value="EAL_sf"/>
</dbReference>
<dbReference type="FunCoup" id="A0A1B1AL85">
    <property type="interactions" value="253"/>
</dbReference>
<dbReference type="PANTHER" id="PTHR44757">
    <property type="entry name" value="DIGUANYLATE CYCLASE DGCP"/>
    <property type="match status" value="1"/>
</dbReference>
<proteinExistence type="predicted"/>
<feature type="transmembrane region" description="Helical" evidence="1">
    <location>
        <begin position="20"/>
        <end position="42"/>
    </location>
</feature>
<dbReference type="InterPro" id="IPR000160">
    <property type="entry name" value="GGDEF_dom"/>
</dbReference>
<dbReference type="Gene3D" id="3.30.70.270">
    <property type="match status" value="1"/>
</dbReference>
<accession>A0A1B1AL85</accession>
<keyword evidence="1" id="KW-0812">Transmembrane</keyword>
<dbReference type="AlphaFoldDB" id="A0A1B1AL85"/>
<dbReference type="Pfam" id="PF00563">
    <property type="entry name" value="EAL"/>
    <property type="match status" value="1"/>
</dbReference>
<dbReference type="STRING" id="1759059.ATE48_16010"/>
<keyword evidence="5" id="KW-1185">Reference proteome</keyword>
<feature type="domain" description="GGDEF" evidence="3">
    <location>
        <begin position="356"/>
        <end position="488"/>
    </location>
</feature>
<protein>
    <recommendedName>
        <fullName evidence="6">Bifunctional diguanylate cyclase/phosphodiesterase</fullName>
    </recommendedName>
</protein>
<evidence type="ECO:0000259" key="3">
    <source>
        <dbReference type="PROSITE" id="PS50887"/>
    </source>
</evidence>
<organism evidence="4 5">
    <name type="scientific">Candidatus Viadribacter manganicus</name>
    <dbReference type="NCBI Taxonomy" id="1759059"/>
    <lineage>
        <taxon>Bacteria</taxon>
        <taxon>Pseudomonadati</taxon>
        <taxon>Pseudomonadota</taxon>
        <taxon>Alphaproteobacteria</taxon>
        <taxon>Hyphomonadales</taxon>
        <taxon>Hyphomonadaceae</taxon>
        <taxon>Candidatus Viadribacter</taxon>
    </lineage>
</organism>
<dbReference type="InParanoid" id="A0A1B1AL85"/>
<dbReference type="EMBL" id="CP013244">
    <property type="protein sequence ID" value="ANP47313.1"/>
    <property type="molecule type" value="Genomic_DNA"/>
</dbReference>
<dbReference type="OrthoDB" id="7167813at2"/>
<dbReference type="InterPro" id="IPR052155">
    <property type="entry name" value="Biofilm_reg_signaling"/>
</dbReference>
<keyword evidence="1" id="KW-0472">Membrane</keyword>
<dbReference type="InterPro" id="IPR029787">
    <property type="entry name" value="Nucleotide_cyclase"/>
</dbReference>
<evidence type="ECO:0000313" key="5">
    <source>
        <dbReference type="Proteomes" id="UP000092498"/>
    </source>
</evidence>
<dbReference type="Pfam" id="PF00990">
    <property type="entry name" value="GGDEF"/>
    <property type="match status" value="1"/>
</dbReference>
<feature type="transmembrane region" description="Helical" evidence="1">
    <location>
        <begin position="280"/>
        <end position="303"/>
    </location>
</feature>
<dbReference type="FunFam" id="3.30.70.270:FF:000001">
    <property type="entry name" value="Diguanylate cyclase domain protein"/>
    <property type="match status" value="1"/>
</dbReference>
<sequence>MTLSSAKNVHYKNDLSRLTAVIGAALVLFGAVLLVIVAYAGWSANRTAVVRERQLVENALDQSVSSVLDQQKAIAWWDDAVANAQRRPLDLDWIDTNIGLYFFETYGHDEVFIIDSSNHPIYATVNGERSDAAAAYNAHRAIFDQIVSEARSGADEGLRQRDQKFGESQGNYSALLGASFGRWAGHIMSVDGEPAVVTTISIVPNLDAGLLQGEPHLLLSVVKIDEAFMAQVGGSLLIPDLSLSQDTVRGSGVLSEAFVADDGTPMGYLAWTPRQPGRSLLLFILPLVAFGVMGAGWLTYLMINRLKRASGDLADREAQSRHQALHDALSGLPNRHHFVEHLQEQLDNLVQTRNNGRVLVAYIDVDRFKDVNDTMGHAAGDTLIMGVAQRLQKSLSREDFLSRFGGDEFAVLRCANGPRAAEELAENLRKAFEESFDVYGQHIKMTASIGIAVSPEHGMSPQELMRHADIALYQGKNQGRDKAMVFCAEMAAEVEQRREIEVELHAALEARELKLHYQPLISCADGRVTGVEALLRWKHPKQGDISPGVFVPIAEEAGLMPALGAFVIERAFEEAKAWPDLEISINLSPVQFRHVDLVELLERLVQEHEINPTRIVLEVTEGILMESSDRNRQILEQVRAMGFKIALDDFGTGYSSLRYLCDFRFDKIKIDRAFVTGIHERKRAMTIIQSVVTLGRGLGMEIVAEGVETEAEASVMRLVGVSELQGFFFSRAVPASEVAALQASFQRPKIETKPGSVMDLRAQLRS</sequence>
<evidence type="ECO:0000256" key="1">
    <source>
        <dbReference type="SAM" id="Phobius"/>
    </source>
</evidence>
<dbReference type="CDD" id="cd01949">
    <property type="entry name" value="GGDEF"/>
    <property type="match status" value="1"/>
</dbReference>
<dbReference type="SUPFAM" id="SSF55073">
    <property type="entry name" value="Nucleotide cyclase"/>
    <property type="match status" value="1"/>
</dbReference>
<name>A0A1B1AL85_9PROT</name>
<keyword evidence="1" id="KW-1133">Transmembrane helix</keyword>
<dbReference type="NCBIfam" id="TIGR00254">
    <property type="entry name" value="GGDEF"/>
    <property type="match status" value="1"/>
</dbReference>
<dbReference type="GO" id="GO:0003824">
    <property type="term" value="F:catalytic activity"/>
    <property type="evidence" value="ECO:0007669"/>
    <property type="project" value="UniProtKB-ARBA"/>
</dbReference>
<dbReference type="InterPro" id="IPR001633">
    <property type="entry name" value="EAL_dom"/>
</dbReference>
<evidence type="ECO:0000259" key="2">
    <source>
        <dbReference type="PROSITE" id="PS50883"/>
    </source>
</evidence>
<evidence type="ECO:0000313" key="4">
    <source>
        <dbReference type="EMBL" id="ANP47313.1"/>
    </source>
</evidence>
<dbReference type="PROSITE" id="PS50887">
    <property type="entry name" value="GGDEF"/>
    <property type="match status" value="1"/>
</dbReference>
<dbReference type="KEGG" id="cbot:ATE48_16010"/>
<gene>
    <name evidence="4" type="ORF">ATE48_16010</name>
</gene>
<dbReference type="InterPro" id="IPR007892">
    <property type="entry name" value="CHASE4"/>
</dbReference>
<dbReference type="CDD" id="cd01948">
    <property type="entry name" value="EAL"/>
    <property type="match status" value="1"/>
</dbReference>
<dbReference type="Pfam" id="PF05228">
    <property type="entry name" value="CHASE4"/>
    <property type="match status" value="1"/>
</dbReference>
<dbReference type="Proteomes" id="UP000092498">
    <property type="component" value="Chromosome"/>
</dbReference>
<dbReference type="SMART" id="SM00267">
    <property type="entry name" value="GGDEF"/>
    <property type="match status" value="1"/>
</dbReference>